<evidence type="ECO:0000313" key="6">
    <source>
        <dbReference type="EMBL" id="SCX19769.1"/>
    </source>
</evidence>
<gene>
    <name evidence="6" type="primary">yhdJ</name>
    <name evidence="6" type="ORF">DSM25559_1892</name>
</gene>
<evidence type="ECO:0000313" key="7">
    <source>
        <dbReference type="Proteomes" id="UP000187891"/>
    </source>
</evidence>
<dbReference type="GO" id="GO:0009007">
    <property type="term" value="F:site-specific DNA-methyltransferase (adenine-specific) activity"/>
    <property type="evidence" value="ECO:0007669"/>
    <property type="project" value="UniProtKB-EC"/>
</dbReference>
<reference evidence="7" key="1">
    <citation type="submission" date="2016-10" db="EMBL/GenBank/DDBJ databases">
        <authorList>
            <person name="Wibberg D."/>
        </authorList>
    </citation>
    <scope>NUCLEOTIDE SEQUENCE [LARGE SCALE GENOMIC DNA]</scope>
</reference>
<dbReference type="AlphaFoldDB" id="A0A1R3TIX7"/>
<dbReference type="GO" id="GO:0008170">
    <property type="term" value="F:N-methyltransferase activity"/>
    <property type="evidence" value="ECO:0007669"/>
    <property type="project" value="InterPro"/>
</dbReference>
<evidence type="ECO:0000259" key="5">
    <source>
        <dbReference type="Pfam" id="PF01555"/>
    </source>
</evidence>
<accession>A0A1R3TIX7</accession>
<proteinExistence type="inferred from homology"/>
<dbReference type="Proteomes" id="UP000187891">
    <property type="component" value="Unassembled WGS sequence"/>
</dbReference>
<evidence type="ECO:0000256" key="3">
    <source>
        <dbReference type="ARBA" id="ARBA00047942"/>
    </source>
</evidence>
<dbReference type="EC" id="2.1.1.-" evidence="4"/>
<protein>
    <recommendedName>
        <fullName evidence="4">Methyltransferase</fullName>
        <ecNumber evidence="4">2.1.1.-</ecNumber>
    </recommendedName>
</protein>
<dbReference type="Gene3D" id="3.40.50.150">
    <property type="entry name" value="Vaccinia Virus protein VP39"/>
    <property type="match status" value="1"/>
</dbReference>
<dbReference type="SUPFAM" id="SSF53335">
    <property type="entry name" value="S-adenosyl-L-methionine-dependent methyltransferases"/>
    <property type="match status" value="1"/>
</dbReference>
<dbReference type="EMBL" id="FMUE01000003">
    <property type="protein sequence ID" value="SCX19769.1"/>
    <property type="molecule type" value="Genomic_DNA"/>
</dbReference>
<keyword evidence="1 6" id="KW-0489">Methyltransferase</keyword>
<evidence type="ECO:0000256" key="1">
    <source>
        <dbReference type="ARBA" id="ARBA00022603"/>
    </source>
</evidence>
<dbReference type="STRING" id="1907666.DSM25559_1892"/>
<dbReference type="PRINTS" id="PR00508">
    <property type="entry name" value="S21N4MTFRASE"/>
</dbReference>
<comment type="catalytic activity">
    <reaction evidence="3">
        <text>a 2'-deoxyadenosine in DNA + S-adenosyl-L-methionine = an N(6)-methyl-2'-deoxyadenosine in DNA + S-adenosyl-L-homocysteine + H(+)</text>
        <dbReference type="Rhea" id="RHEA:15197"/>
        <dbReference type="Rhea" id="RHEA-COMP:12418"/>
        <dbReference type="Rhea" id="RHEA-COMP:12419"/>
        <dbReference type="ChEBI" id="CHEBI:15378"/>
        <dbReference type="ChEBI" id="CHEBI:57856"/>
        <dbReference type="ChEBI" id="CHEBI:59789"/>
        <dbReference type="ChEBI" id="CHEBI:90615"/>
        <dbReference type="ChEBI" id="CHEBI:90616"/>
        <dbReference type="EC" id="2.1.1.72"/>
    </reaction>
</comment>
<evidence type="ECO:0000256" key="2">
    <source>
        <dbReference type="ARBA" id="ARBA00022679"/>
    </source>
</evidence>
<organism evidence="6 7">
    <name type="scientific">Agrobacterium rosae</name>
    <dbReference type="NCBI Taxonomy" id="1972867"/>
    <lineage>
        <taxon>Bacteria</taxon>
        <taxon>Pseudomonadati</taxon>
        <taxon>Pseudomonadota</taxon>
        <taxon>Alphaproteobacteria</taxon>
        <taxon>Hyphomicrobiales</taxon>
        <taxon>Rhizobiaceae</taxon>
        <taxon>Rhizobium/Agrobacterium group</taxon>
        <taxon>Agrobacterium</taxon>
    </lineage>
</organism>
<dbReference type="InterPro" id="IPR001091">
    <property type="entry name" value="RM_Methyltransferase"/>
</dbReference>
<dbReference type="Pfam" id="PF01555">
    <property type="entry name" value="N6_N4_Mtase"/>
    <property type="match status" value="1"/>
</dbReference>
<dbReference type="RefSeq" id="WP_077119297.1">
    <property type="nucleotide sequence ID" value="NZ_FMUE01000003.1"/>
</dbReference>
<dbReference type="GO" id="GO:0032259">
    <property type="term" value="P:methylation"/>
    <property type="evidence" value="ECO:0007669"/>
    <property type="project" value="UniProtKB-KW"/>
</dbReference>
<evidence type="ECO:0000256" key="4">
    <source>
        <dbReference type="RuleBase" id="RU362026"/>
    </source>
</evidence>
<dbReference type="GO" id="GO:0003677">
    <property type="term" value="F:DNA binding"/>
    <property type="evidence" value="ECO:0007669"/>
    <property type="project" value="InterPro"/>
</dbReference>
<keyword evidence="2 6" id="KW-0808">Transferase</keyword>
<feature type="domain" description="DNA methylase N-4/N-6" evidence="5">
    <location>
        <begin position="49"/>
        <end position="239"/>
    </location>
</feature>
<name>A0A1R3TIX7_9HYPH</name>
<sequence length="257" mass="29108">MKIGNGAFLNGDCLDVMKDIPTGSVSAVISDLPYGSTACAWDSIIPWEPLWEGILRVCKPNAAIVLTAQQPFTTALISSKMDLYRYSWLWHKNRATSPFNAKKMPLKTFEDVCVFYRHLPTYNAQGIIKTAPKEKTRASAKPGGVYGDRDTLAGSYITDTTEWPRDILKFPNDYTKYGLPKPWHPTQKPVSLFEYMVRTYTDENELVLDVTAGAGTLAYAAELSNRRWICIERDRDYYQRGTNELKGFLESRQRLAA</sequence>
<comment type="similarity">
    <text evidence="4">Belongs to the N(4)/N(6)-methyltransferase family.</text>
</comment>
<dbReference type="InterPro" id="IPR029063">
    <property type="entry name" value="SAM-dependent_MTases_sf"/>
</dbReference>
<dbReference type="InterPro" id="IPR002941">
    <property type="entry name" value="DNA_methylase_N4/N6"/>
</dbReference>